<feature type="binding site" evidence="3">
    <location>
        <position position="226"/>
    </location>
    <ligand>
        <name>substrate</name>
    </ligand>
</feature>
<dbReference type="PROSITE" id="PS51318">
    <property type="entry name" value="TAT"/>
    <property type="match status" value="1"/>
</dbReference>
<sequence length="382" mass="41806">MDHVGTATPHGGRRGVLKAAAVGATGMAVLAAPNVSRAQTAVLRFQSTWPQRDIQQEFAQDYVSRVNRMGGGRLRLDLLAAGTVVGAFQLLDAVSAGTLDGGHGVCAYWFGKNKAFSLFGTAPPWFGDANQLLAWFYYGGGEALYKELMHDIVRANAVGFLACPIPTQPLGWFKQPIERAEQFRGMKYRTVGLAADLFTEMGASVVSLPGGEVVPALERGVIDGAEFSNPTSDRLFGFADVAKNYMVQSYHQRTECYELLFNRPRFEGLPAELQAVLRHGAEASSADMSWKVQERFPKDMAALSQAGVNVRPTPRPVLDAQLAAWNKVLERLEGDTSSPANGPFFKKVCDSQRDWCRRVGNFVLRYEASQAVAYNHFFGRTG</sequence>
<reference evidence="4" key="1">
    <citation type="submission" date="2020-02" db="EMBL/GenBank/DDBJ databases">
        <authorList>
            <person name="Meier V. D."/>
        </authorList>
    </citation>
    <scope>NUCLEOTIDE SEQUENCE</scope>
    <source>
        <strain evidence="4">AVDCRST_MAG08</strain>
    </source>
</reference>
<evidence type="ECO:0000256" key="2">
    <source>
        <dbReference type="PIRSR" id="PIRSR039026-1"/>
    </source>
</evidence>
<evidence type="ECO:0000256" key="3">
    <source>
        <dbReference type="PIRSR" id="PIRSR039026-2"/>
    </source>
</evidence>
<dbReference type="PIRSF" id="PIRSF039026">
    <property type="entry name" value="SiaP"/>
    <property type="match status" value="1"/>
</dbReference>
<dbReference type="Gene3D" id="3.40.190.170">
    <property type="entry name" value="Bacterial extracellular solute-binding protein, family 7"/>
    <property type="match status" value="1"/>
</dbReference>
<proteinExistence type="predicted"/>
<keyword evidence="1" id="KW-0732">Signal</keyword>
<dbReference type="Gene3D" id="3.40.190.10">
    <property type="entry name" value="Periplasmic binding protein-like II"/>
    <property type="match status" value="1"/>
</dbReference>
<dbReference type="InterPro" id="IPR018389">
    <property type="entry name" value="DctP_fam"/>
</dbReference>
<feature type="binding site" evidence="3">
    <location>
        <position position="252"/>
    </location>
    <ligand>
        <name>substrate</name>
    </ligand>
</feature>
<protein>
    <submittedName>
        <fullName evidence="4">TRAP-type C4-dicarboxylate transport system, periplasmic component</fullName>
    </submittedName>
</protein>
<dbReference type="Pfam" id="PF03480">
    <property type="entry name" value="DctP"/>
    <property type="match status" value="1"/>
</dbReference>
<accession>A0A6J4JKB0</accession>
<dbReference type="EMBL" id="CADCTG010000281">
    <property type="protein sequence ID" value="CAA9280122.1"/>
    <property type="molecule type" value="Genomic_DNA"/>
</dbReference>
<feature type="binding site" evidence="2">
    <location>
        <position position="189"/>
    </location>
    <ligand>
        <name>substrate</name>
    </ligand>
</feature>
<dbReference type="GO" id="GO:0046872">
    <property type="term" value="F:metal ion binding"/>
    <property type="evidence" value="ECO:0007669"/>
    <property type="project" value="UniProtKB-KW"/>
</dbReference>
<dbReference type="GO" id="GO:0055085">
    <property type="term" value="P:transmembrane transport"/>
    <property type="evidence" value="ECO:0007669"/>
    <property type="project" value="InterPro"/>
</dbReference>
<name>A0A6J4JKB0_9PROT</name>
<evidence type="ECO:0000256" key="1">
    <source>
        <dbReference type="ARBA" id="ARBA00022729"/>
    </source>
</evidence>
<evidence type="ECO:0000313" key="4">
    <source>
        <dbReference type="EMBL" id="CAA9280122.1"/>
    </source>
</evidence>
<dbReference type="PANTHER" id="PTHR33376:SF5">
    <property type="entry name" value="EXTRACYTOPLASMIC SOLUTE RECEPTOR PROTEIN"/>
    <property type="match status" value="1"/>
</dbReference>
<dbReference type="InterPro" id="IPR038404">
    <property type="entry name" value="TRAP_DctP_sf"/>
</dbReference>
<dbReference type="InterPro" id="IPR026289">
    <property type="entry name" value="SBP_TakP-like"/>
</dbReference>
<dbReference type="CDD" id="cd13604">
    <property type="entry name" value="PBP2_TRAP_ketoacid_lactate_like"/>
    <property type="match status" value="1"/>
</dbReference>
<dbReference type="PANTHER" id="PTHR33376">
    <property type="match status" value="1"/>
</dbReference>
<keyword evidence="3" id="KW-0479">Metal-binding</keyword>
<dbReference type="GO" id="GO:0031317">
    <property type="term" value="C:tripartite ATP-independent periplasmic transporter complex"/>
    <property type="evidence" value="ECO:0007669"/>
    <property type="project" value="InterPro"/>
</dbReference>
<gene>
    <name evidence="4" type="ORF">AVDCRST_MAG08-3676</name>
</gene>
<dbReference type="AlphaFoldDB" id="A0A6J4JKB0"/>
<feature type="binding site" evidence="3">
    <location>
        <position position="227"/>
    </location>
    <ligand>
        <name>Na(+)</name>
        <dbReference type="ChEBI" id="CHEBI:29101"/>
    </ligand>
</feature>
<dbReference type="InterPro" id="IPR006311">
    <property type="entry name" value="TAT_signal"/>
</dbReference>
<organism evidence="4">
    <name type="scientific">uncultured Acetobacteraceae bacterium</name>
    <dbReference type="NCBI Taxonomy" id="169975"/>
    <lineage>
        <taxon>Bacteria</taxon>
        <taxon>Pseudomonadati</taxon>
        <taxon>Pseudomonadota</taxon>
        <taxon>Alphaproteobacteria</taxon>
        <taxon>Acetobacterales</taxon>
        <taxon>Acetobacteraceae</taxon>
        <taxon>environmental samples</taxon>
    </lineage>
</organism>
<feature type="binding site" evidence="2">
    <location>
        <position position="168"/>
    </location>
    <ligand>
        <name>substrate</name>
    </ligand>
</feature>